<dbReference type="Pfam" id="PF14676">
    <property type="entry name" value="FANCI_S2"/>
    <property type="match status" value="1"/>
</dbReference>
<dbReference type="KEGG" id="dpp:DICPUDRAFT_49928"/>
<name>F0ZVY5_DICPU</name>
<dbReference type="PANTHER" id="PTHR21818">
    <property type="entry name" value="BC025462 PROTEIN"/>
    <property type="match status" value="1"/>
</dbReference>
<dbReference type="GO" id="GO:0006281">
    <property type="term" value="P:DNA repair"/>
    <property type="evidence" value="ECO:0007669"/>
    <property type="project" value="InterPro"/>
</dbReference>
<dbReference type="Pfam" id="PF14680">
    <property type="entry name" value="FANCI_HD2"/>
    <property type="match status" value="1"/>
</dbReference>
<dbReference type="InterPro" id="IPR029312">
    <property type="entry name" value="FANCI_HD2"/>
</dbReference>
<dbReference type="InParanoid" id="F0ZVY5"/>
<dbReference type="Pfam" id="PF14678">
    <property type="entry name" value="FANCI_S4"/>
    <property type="match status" value="1"/>
</dbReference>
<dbReference type="RefSeq" id="XP_003291574.1">
    <property type="nucleotide sequence ID" value="XM_003291526.1"/>
</dbReference>
<feature type="region of interest" description="Disordered" evidence="1">
    <location>
        <begin position="797"/>
        <end position="821"/>
    </location>
</feature>
<dbReference type="InterPro" id="IPR026171">
    <property type="entry name" value="FANCI"/>
</dbReference>
<feature type="region of interest" description="Disordered" evidence="1">
    <location>
        <begin position="1"/>
        <end position="111"/>
    </location>
</feature>
<feature type="compositionally biased region" description="Acidic residues" evidence="1">
    <location>
        <begin position="1540"/>
        <end position="1549"/>
    </location>
</feature>
<evidence type="ECO:0000259" key="3">
    <source>
        <dbReference type="Pfam" id="PF14676"/>
    </source>
</evidence>
<dbReference type="PANTHER" id="PTHR21818:SF0">
    <property type="entry name" value="FANCONI ANEMIA GROUP I PROTEIN"/>
    <property type="match status" value="1"/>
</dbReference>
<dbReference type="InterPro" id="IPR029308">
    <property type="entry name" value="FANCI_S1"/>
</dbReference>
<feature type="region of interest" description="Disordered" evidence="1">
    <location>
        <begin position="903"/>
        <end position="963"/>
    </location>
</feature>
<dbReference type="GeneID" id="10507760"/>
<keyword evidence="7" id="KW-1185">Reference proteome</keyword>
<protein>
    <submittedName>
        <fullName evidence="6">Uncharacterized protein</fullName>
    </submittedName>
</protein>
<reference evidence="7" key="1">
    <citation type="journal article" date="2011" name="Genome Biol.">
        <title>Comparative genomics of the social amoebae Dictyostelium discoideum and Dictyostelium purpureum.</title>
        <authorList>
            <consortium name="US DOE Joint Genome Institute (JGI-PGF)"/>
            <person name="Sucgang R."/>
            <person name="Kuo A."/>
            <person name="Tian X."/>
            <person name="Salerno W."/>
            <person name="Parikh A."/>
            <person name="Feasley C.L."/>
            <person name="Dalin E."/>
            <person name="Tu H."/>
            <person name="Huang E."/>
            <person name="Barry K."/>
            <person name="Lindquist E."/>
            <person name="Shapiro H."/>
            <person name="Bruce D."/>
            <person name="Schmutz J."/>
            <person name="Salamov A."/>
            <person name="Fey P."/>
            <person name="Gaudet P."/>
            <person name="Anjard C."/>
            <person name="Babu M.M."/>
            <person name="Basu S."/>
            <person name="Bushmanova Y."/>
            <person name="van der Wel H."/>
            <person name="Katoh-Kurasawa M."/>
            <person name="Dinh C."/>
            <person name="Coutinho P.M."/>
            <person name="Saito T."/>
            <person name="Elias M."/>
            <person name="Schaap P."/>
            <person name="Kay R.R."/>
            <person name="Henrissat B."/>
            <person name="Eichinger L."/>
            <person name="Rivero F."/>
            <person name="Putnam N.H."/>
            <person name="West C.M."/>
            <person name="Loomis W.F."/>
            <person name="Chisholm R.L."/>
            <person name="Shaulsky G."/>
            <person name="Strassmann J.E."/>
            <person name="Queller D.C."/>
            <person name="Kuspa A."/>
            <person name="Grigoriev I.V."/>
        </authorList>
    </citation>
    <scope>NUCLEOTIDE SEQUENCE [LARGE SCALE GENOMIC DNA]</scope>
    <source>
        <strain evidence="7">QSDP1</strain>
    </source>
</reference>
<evidence type="ECO:0000313" key="6">
    <source>
        <dbReference type="EMBL" id="EGC31904.1"/>
    </source>
</evidence>
<dbReference type="Proteomes" id="UP000001064">
    <property type="component" value="Unassembled WGS sequence"/>
</dbReference>
<dbReference type="STRING" id="5786.F0ZVY5"/>
<feature type="compositionally biased region" description="Basic residues" evidence="1">
    <location>
        <begin position="35"/>
        <end position="65"/>
    </location>
</feature>
<sequence>MDEEEIIDENAEEEKEHEDDLENSEEDEEEEQTKKEKKRKEKKEKKKKKKEKKEKKERKKEKKRKESSSSSENDDTIDNNSNNNDDNNNNGDNSDNNNNNNNNNNNEKRKINIINNNSGKRFDEWLIEESKKPIVNNIVSSSPSQFFNDNVLSTQQQIERRNNIAAIANVGDPETMYGMLQSMEENYQEIASFVEKRLNEKKSAFDYIKAVMKSTTAESDQNYQKLIRGEILQEFVKQIIQYKSGIEEKQLNQCVDILLSECDGINRQSYRDIAESIADTLHSNRRAPILLLLPKSLEQLSFLSTPASMESDESFKSQIIKKIVESEWNKEIFISTISMLNDLQLNKSDLELVINKIFNESKDLIKDEYISLVHQLILLSSKGLKGVIMKGICELFSNIEKSEQDRELGYNDNNNYTSSFKMINNHGESNNLNELFCVESIIFQQLNISIKQDMDLAKEYLKLKQVPTQFNIALLMNISRIARYKPSAFDCLKHLAIDFVKSSTSNFDVFKETINSTTKGLDIIVDACVQFAITLMDYQLIVVTDTVKALRTMGLNLLFELFSGHQSIRETILDEILSRIIMKSDTIPQNWFILLSKICKTFTADVRYSKLKESFEYLQHYSTNTVQQLVNAFDRIFLIQSNFLNAIIVVLKKSMFAREIEARSAGVTGFLQLLKCLSSPDAMSSNGRLMDQVILEIFGILRRALTQQESIRSLLYQGLTDLVSTRPDLCDHVFEMLSHQFSQYIDITGSNRSPFDLAKCVEMKSLNTTIVSEPLDKLIYCIQLCISKTNNINNNQVSNSQAAPSTQIASSQQHQPRKDSIQRNDLKVKFETFLALIRECSIESFQFSGRGTEAMTFQCKMLIGVMESLIEYISISESDSSKIVSILSLFSLYNQLLKKLKENQEETSSRSSIQTKQKGKSKAIDQDDENNFGDEDDDNHDGDGKSKKKPTTNSTTKKSPFNSSSNNSAIIAGFNQFPSLKCLYNLLKTICGSPKHLFNRNNPDHMELLYYSYSTLFNSLSKLYNGIKVLKKSMDKDQITQLFQIQPEIFFKHLLIYLMNEIMENEWVTPSNAGQQPKKPIHTIALSCIDLMVTFVFENKSEIVMYNIFSPILDNIRLKEYQEQLKEYQEKLKDKQDNPDEEQDQEPLIEPAKPTSNIRGHKVIVVMVEKLQQIITSHMFQEYYPDCELLFNVLTNLYKYLTEFDEVRPSFVFLKNISSKNKIDSPALATTILRSIIDMCNKQDQSITETLSKYVLALLGSFKSDVLYDGNHPPKVLALINEKTVSSTINILIENEESCIDKSKELISHLKKDWNGGKLSESESHILIKNREIICNNLQNCCKVLQHLSICKIIGSPREKFLKLIKKLYTVLTSYINLLMLFLTNVNDRIKELVDLSSLLSSNIYDFSEWRDDSTKKNTSKLNALEKARINREAKLMPTITFQLEKYESTVLKYQKKVKADKIRLGIHFKDAKSREFVIERQTLLDKMENNNDEDNSDNEKPSRKRKSTNISKPISKNTSKLKSNRKPPTNNKKLNDNNNDNEDDDYDGQNDNRIKKKQYTKKKY</sequence>
<feature type="domain" description="FANCI solenoid 1" evidence="2">
    <location>
        <begin position="228"/>
        <end position="451"/>
    </location>
</feature>
<feature type="domain" description="FANCI helical" evidence="5">
    <location>
        <begin position="688"/>
        <end position="901"/>
    </location>
</feature>
<feature type="domain" description="FANCI solenoid 2" evidence="3">
    <location>
        <begin position="524"/>
        <end position="671"/>
    </location>
</feature>
<feature type="compositionally biased region" description="Basic residues" evidence="1">
    <location>
        <begin position="1555"/>
        <end position="1565"/>
    </location>
</feature>
<feature type="compositionally biased region" description="Polar residues" evidence="1">
    <location>
        <begin position="802"/>
        <end position="814"/>
    </location>
</feature>
<dbReference type="GO" id="GO:0070182">
    <property type="term" value="F:DNA polymerase binding"/>
    <property type="evidence" value="ECO:0000318"/>
    <property type="project" value="GO_Central"/>
</dbReference>
<dbReference type="Pfam" id="PF14675">
    <property type="entry name" value="FANCI_S1"/>
    <property type="match status" value="1"/>
</dbReference>
<evidence type="ECO:0000259" key="5">
    <source>
        <dbReference type="Pfam" id="PF14680"/>
    </source>
</evidence>
<feature type="compositionally biased region" description="Low complexity" evidence="1">
    <location>
        <begin position="78"/>
        <end position="105"/>
    </location>
</feature>
<evidence type="ECO:0000256" key="1">
    <source>
        <dbReference type="SAM" id="MobiDB-lite"/>
    </source>
</evidence>
<dbReference type="VEuPathDB" id="AmoebaDB:DICPUDRAFT_49928"/>
<feature type="compositionally biased region" description="Polar residues" evidence="1">
    <location>
        <begin position="1509"/>
        <end position="1530"/>
    </location>
</feature>
<dbReference type="OrthoDB" id="6422525at2759"/>
<feature type="region of interest" description="Disordered" evidence="1">
    <location>
        <begin position="1488"/>
        <end position="1565"/>
    </location>
</feature>
<feature type="domain" description="FANCI solenoid 4" evidence="4">
    <location>
        <begin position="1247"/>
        <end position="1484"/>
    </location>
</feature>
<dbReference type="InterPro" id="IPR029314">
    <property type="entry name" value="FANCI_S4"/>
</dbReference>
<feature type="compositionally biased region" description="Low complexity" evidence="1">
    <location>
        <begin position="951"/>
        <end position="963"/>
    </location>
</feature>
<feature type="compositionally biased region" description="Acidic residues" evidence="1">
    <location>
        <begin position="926"/>
        <end position="940"/>
    </location>
</feature>
<gene>
    <name evidence="6" type="ORF">DICPUDRAFT_49928</name>
</gene>
<feature type="compositionally biased region" description="Acidic residues" evidence="1">
    <location>
        <begin position="1"/>
        <end position="31"/>
    </location>
</feature>
<dbReference type="EMBL" id="GL871223">
    <property type="protein sequence ID" value="EGC31904.1"/>
    <property type="molecule type" value="Genomic_DNA"/>
</dbReference>
<accession>F0ZVY5</accession>
<feature type="region of interest" description="Disordered" evidence="1">
    <location>
        <begin position="1131"/>
        <end position="1154"/>
    </location>
</feature>
<dbReference type="FunCoup" id="F0ZVY5">
    <property type="interactions" value="31"/>
</dbReference>
<dbReference type="eggNOG" id="KOG4553">
    <property type="taxonomic scope" value="Eukaryota"/>
</dbReference>
<dbReference type="OMA" id="ESWWVRE"/>
<dbReference type="InterPro" id="IPR029315">
    <property type="entry name" value="FANCI_S2"/>
</dbReference>
<organism evidence="6 7">
    <name type="scientific">Dictyostelium purpureum</name>
    <name type="common">Slime mold</name>
    <dbReference type="NCBI Taxonomy" id="5786"/>
    <lineage>
        <taxon>Eukaryota</taxon>
        <taxon>Amoebozoa</taxon>
        <taxon>Evosea</taxon>
        <taxon>Eumycetozoa</taxon>
        <taxon>Dictyostelia</taxon>
        <taxon>Dictyosteliales</taxon>
        <taxon>Dictyosteliaceae</taxon>
        <taxon>Dictyostelium</taxon>
    </lineage>
</organism>
<evidence type="ECO:0000259" key="4">
    <source>
        <dbReference type="Pfam" id="PF14678"/>
    </source>
</evidence>
<evidence type="ECO:0000259" key="2">
    <source>
        <dbReference type="Pfam" id="PF14675"/>
    </source>
</evidence>
<proteinExistence type="predicted"/>
<evidence type="ECO:0000313" key="7">
    <source>
        <dbReference type="Proteomes" id="UP000001064"/>
    </source>
</evidence>